<reference evidence="1 2" key="1">
    <citation type="submission" date="2017-11" db="EMBL/GenBank/DDBJ databases">
        <title>Bacillus camelliae sp. nov., isolated from pu'er tea.</title>
        <authorList>
            <person name="Niu L."/>
        </authorList>
    </citation>
    <scope>NUCLEOTIDE SEQUENCE [LARGE SCALE GENOMIC DNA]</scope>
    <source>
        <strain evidence="1 2">7578-1</strain>
    </source>
</reference>
<sequence length="126" mass="14556">MIYLIIITVILLILLSLTYKRYYPIRDVNSVSIDHVCDKIKVIDIRDYNISYNDPIEGSINIPIAYLKRFIHEIPNNDLYLVVSNLLEKNVGVRLLRQFGFNVIGYTVVDSDENNKDIESLYCKGG</sequence>
<name>A0A2N3LMC2_9BACI</name>
<dbReference type="RefSeq" id="WP_101353153.1">
    <property type="nucleotide sequence ID" value="NZ_PIQO01000003.1"/>
</dbReference>
<evidence type="ECO:0000313" key="1">
    <source>
        <dbReference type="EMBL" id="PKR85781.1"/>
    </source>
</evidence>
<evidence type="ECO:0000313" key="2">
    <source>
        <dbReference type="Proteomes" id="UP000233440"/>
    </source>
</evidence>
<dbReference type="Proteomes" id="UP000233440">
    <property type="component" value="Unassembled WGS sequence"/>
</dbReference>
<accession>A0A2N3LMC2</accession>
<dbReference type="InterPro" id="IPR036873">
    <property type="entry name" value="Rhodanese-like_dom_sf"/>
</dbReference>
<organism evidence="1 2">
    <name type="scientific">Heyndrickxia camelliae</name>
    <dbReference type="NCBI Taxonomy" id="1707093"/>
    <lineage>
        <taxon>Bacteria</taxon>
        <taxon>Bacillati</taxon>
        <taxon>Bacillota</taxon>
        <taxon>Bacilli</taxon>
        <taxon>Bacillales</taxon>
        <taxon>Bacillaceae</taxon>
        <taxon>Heyndrickxia</taxon>
    </lineage>
</organism>
<evidence type="ECO:0008006" key="3">
    <source>
        <dbReference type="Google" id="ProtNLM"/>
    </source>
</evidence>
<dbReference type="AlphaFoldDB" id="A0A2N3LMC2"/>
<keyword evidence="2" id="KW-1185">Reference proteome</keyword>
<dbReference type="OrthoDB" id="2967651at2"/>
<gene>
    <name evidence="1" type="ORF">CWO92_05220</name>
</gene>
<dbReference type="SUPFAM" id="SSF52821">
    <property type="entry name" value="Rhodanese/Cell cycle control phosphatase"/>
    <property type="match status" value="1"/>
</dbReference>
<dbReference type="EMBL" id="PIQO01000003">
    <property type="protein sequence ID" value="PKR85781.1"/>
    <property type="molecule type" value="Genomic_DNA"/>
</dbReference>
<proteinExistence type="predicted"/>
<protein>
    <recommendedName>
        <fullName evidence="3">Rhodanese domain-containing protein</fullName>
    </recommendedName>
</protein>
<comment type="caution">
    <text evidence="1">The sequence shown here is derived from an EMBL/GenBank/DDBJ whole genome shotgun (WGS) entry which is preliminary data.</text>
</comment>